<proteinExistence type="predicted"/>
<feature type="domain" description="HTH tetR-type" evidence="3">
    <location>
        <begin position="16"/>
        <end position="76"/>
    </location>
</feature>
<organism evidence="4 5">
    <name type="scientific">Microcella frigidaquae</name>
    <dbReference type="NCBI Taxonomy" id="424758"/>
    <lineage>
        <taxon>Bacteria</taxon>
        <taxon>Bacillati</taxon>
        <taxon>Actinomycetota</taxon>
        <taxon>Actinomycetes</taxon>
        <taxon>Micrococcales</taxon>
        <taxon>Microbacteriaceae</taxon>
        <taxon>Microcella</taxon>
    </lineage>
</organism>
<comment type="caution">
    <text evidence="4">The sequence shown here is derived from an EMBL/GenBank/DDBJ whole genome shotgun (WGS) entry which is preliminary data.</text>
</comment>
<accession>A0A840XM07</accession>
<dbReference type="InterPro" id="IPR009057">
    <property type="entry name" value="Homeodomain-like_sf"/>
</dbReference>
<dbReference type="Gene3D" id="1.10.357.10">
    <property type="entry name" value="Tetracycline Repressor, domain 2"/>
    <property type="match status" value="1"/>
</dbReference>
<dbReference type="Proteomes" id="UP000552883">
    <property type="component" value="Unassembled WGS sequence"/>
</dbReference>
<dbReference type="AlphaFoldDB" id="A0A840XM07"/>
<evidence type="ECO:0000313" key="5">
    <source>
        <dbReference type="Proteomes" id="UP000552883"/>
    </source>
</evidence>
<protein>
    <submittedName>
        <fullName evidence="4">AcrR family transcriptional regulator</fullName>
    </submittedName>
</protein>
<reference evidence="4 5" key="1">
    <citation type="submission" date="2020-08" db="EMBL/GenBank/DDBJ databases">
        <title>Sequencing the genomes of 1000 actinobacteria strains.</title>
        <authorList>
            <person name="Klenk H.-P."/>
        </authorList>
    </citation>
    <scope>NUCLEOTIDE SEQUENCE [LARGE SCALE GENOMIC DNA]</scope>
    <source>
        <strain evidence="4 5">DSM 23889</strain>
    </source>
</reference>
<dbReference type="PROSITE" id="PS50977">
    <property type="entry name" value="HTH_TETR_2"/>
    <property type="match status" value="1"/>
</dbReference>
<name>A0A840XM07_9MICO</name>
<gene>
    <name evidence="4" type="ORF">BJ959_000435</name>
</gene>
<evidence type="ECO:0000259" key="3">
    <source>
        <dbReference type="PROSITE" id="PS50977"/>
    </source>
</evidence>
<evidence type="ECO:0000256" key="1">
    <source>
        <dbReference type="ARBA" id="ARBA00023125"/>
    </source>
</evidence>
<dbReference type="RefSeq" id="WP_153980915.1">
    <property type="nucleotide sequence ID" value="NZ_BAAANZ010000022.1"/>
</dbReference>
<evidence type="ECO:0000256" key="2">
    <source>
        <dbReference type="PROSITE-ProRule" id="PRU00335"/>
    </source>
</evidence>
<dbReference type="EMBL" id="JACHBS010000001">
    <property type="protein sequence ID" value="MBB5616939.1"/>
    <property type="molecule type" value="Genomic_DNA"/>
</dbReference>
<sequence>MTAVEPDARPADPRWQRSRARLHAAVLELAADRPVERITGSALAAAAGVHRSTIYEHGCDASDILRGALRAELDEIRRRLIEPATAETILSATAASADEVFAHVDRHGAVYARELDRGTAGLSAMLAEHFAHSVRLLIEHGAVTPPEVPEDDPQAVAETAAATIAAAAVAVIAVWLRSPEPRDRRQLARRWRLVLPPWWPIGD</sequence>
<feature type="DNA-binding region" description="H-T-H motif" evidence="2">
    <location>
        <begin position="39"/>
        <end position="58"/>
    </location>
</feature>
<evidence type="ECO:0000313" key="4">
    <source>
        <dbReference type="EMBL" id="MBB5616939.1"/>
    </source>
</evidence>
<dbReference type="SUPFAM" id="SSF46689">
    <property type="entry name" value="Homeodomain-like"/>
    <property type="match status" value="1"/>
</dbReference>
<dbReference type="OrthoDB" id="3193022at2"/>
<dbReference type="GO" id="GO:0003677">
    <property type="term" value="F:DNA binding"/>
    <property type="evidence" value="ECO:0007669"/>
    <property type="project" value="UniProtKB-UniRule"/>
</dbReference>
<keyword evidence="1 2" id="KW-0238">DNA-binding</keyword>
<keyword evidence="5" id="KW-1185">Reference proteome</keyword>
<dbReference type="InterPro" id="IPR001647">
    <property type="entry name" value="HTH_TetR"/>
</dbReference>